<dbReference type="RefSeq" id="WP_353304187.1">
    <property type="nucleotide sequence ID" value="NZ_BAABWN010000014.1"/>
</dbReference>
<evidence type="ECO:0000259" key="15">
    <source>
        <dbReference type="Pfam" id="PF07992"/>
    </source>
</evidence>
<keyword evidence="7" id="KW-0963">Cytoplasm</keyword>
<evidence type="ECO:0000256" key="13">
    <source>
        <dbReference type="ARBA" id="ARBA00031183"/>
    </source>
</evidence>
<dbReference type="EMBL" id="BAABWN010000014">
    <property type="protein sequence ID" value="GAA6169721.1"/>
    <property type="molecule type" value="Genomic_DNA"/>
</dbReference>
<accession>A0ABQ0ADK1</accession>
<evidence type="ECO:0000256" key="5">
    <source>
        <dbReference type="ARBA" id="ARBA00012772"/>
    </source>
</evidence>
<evidence type="ECO:0000256" key="11">
    <source>
        <dbReference type="ARBA" id="ARBA00023002"/>
    </source>
</evidence>
<sequence>MSEYNYDVIVIGSGPAGGSAAVSAAKSGKRAAMIEARSMVGGNCTHKGTIPSKSLRHVVKQILRFKNDPIFRSVGDYRTLTYPEVLSAASRVIPKQVEMYDAHYPRNRIQLFNGEATFVDAHTVEIALADGLKEKLTAENFIIATGSRPYRPVDVDFSHPRVYDSDTILEMTHTPRSLIIYGAGVIGCEYASIFAGMGIKVDLINSRERLLSFLDDEISDALSYHLRDGGVMVRHNEDYSEVKADGSGVTLTLKSGKRLRADALLWCNGRTGNTDKLSLPSVGLEANHRGQLNVDQGYRTEVDNIFAVGDVIGWPSLASASFDQGRAVAKSMRGEEPDLVASDVPTGIYTLPEISSLGKTERELTAQRIPYEVGRAFFKHTARAQISGEDVGMLKILFHIDTYEILGIHCFGAEASEIIHIGQAIMKQEGEANNINYFASTTFNYPTMAEAYRQAALNGINRVTRMKS</sequence>
<dbReference type="PANTHER" id="PTHR22912:SF93">
    <property type="entry name" value="SOLUBLE PYRIDINE NUCLEOTIDE TRANSHYDROGENASE"/>
    <property type="match status" value="1"/>
</dbReference>
<dbReference type="Proteomes" id="UP001465153">
    <property type="component" value="Unassembled WGS sequence"/>
</dbReference>
<evidence type="ECO:0000256" key="9">
    <source>
        <dbReference type="ARBA" id="ARBA00022827"/>
    </source>
</evidence>
<protein>
    <recommendedName>
        <fullName evidence="6">Soluble pyridine nucleotide transhydrogenase</fullName>
        <ecNumber evidence="5">1.6.1.1</ecNumber>
    </recommendedName>
    <alternativeName>
        <fullName evidence="13">NAD(P)(+) transhydrogenase [B-specific]</fullName>
    </alternativeName>
</protein>
<keyword evidence="9" id="KW-0274">FAD</keyword>
<evidence type="ECO:0000256" key="7">
    <source>
        <dbReference type="ARBA" id="ARBA00022490"/>
    </source>
</evidence>
<comment type="function">
    <text evidence="2">Conversion of NADPH, generated by peripheral catabolic pathways, to NADH, which can enter the respiratory chain for energy generation.</text>
</comment>
<evidence type="ECO:0000313" key="17">
    <source>
        <dbReference type="Proteomes" id="UP001465153"/>
    </source>
</evidence>
<evidence type="ECO:0000313" key="16">
    <source>
        <dbReference type="EMBL" id="GAA6169721.1"/>
    </source>
</evidence>
<dbReference type="PRINTS" id="PR00411">
    <property type="entry name" value="PNDRDTASEI"/>
</dbReference>
<comment type="cofactor">
    <cofactor evidence="1">
        <name>FAD</name>
        <dbReference type="ChEBI" id="CHEBI:57692"/>
    </cofactor>
</comment>
<organism evidence="16 17">
    <name type="scientific">Sessilibacter corallicola</name>
    <dbReference type="NCBI Taxonomy" id="2904075"/>
    <lineage>
        <taxon>Bacteria</taxon>
        <taxon>Pseudomonadati</taxon>
        <taxon>Pseudomonadota</taxon>
        <taxon>Gammaproteobacteria</taxon>
        <taxon>Cellvibrionales</taxon>
        <taxon>Cellvibrionaceae</taxon>
        <taxon>Sessilibacter</taxon>
    </lineage>
</organism>
<evidence type="ECO:0000256" key="6">
    <source>
        <dbReference type="ARBA" id="ARBA00016603"/>
    </source>
</evidence>
<comment type="subcellular location">
    <subcellularLocation>
        <location evidence="3">Cytoplasm</location>
    </subcellularLocation>
</comment>
<name>A0ABQ0ADK1_9GAMM</name>
<dbReference type="PRINTS" id="PR00368">
    <property type="entry name" value="FADPNR"/>
</dbReference>
<evidence type="ECO:0000256" key="2">
    <source>
        <dbReference type="ARBA" id="ARBA00002842"/>
    </source>
</evidence>
<dbReference type="Pfam" id="PF07992">
    <property type="entry name" value="Pyr_redox_2"/>
    <property type="match status" value="1"/>
</dbReference>
<dbReference type="SUPFAM" id="SSF55424">
    <property type="entry name" value="FAD/NAD-linked reductases, dimerisation (C-terminal) domain"/>
    <property type="match status" value="1"/>
</dbReference>
<dbReference type="InterPro" id="IPR016156">
    <property type="entry name" value="FAD/NAD-linked_Rdtase_dimer_sf"/>
</dbReference>
<feature type="domain" description="FAD/NAD(P)-binding" evidence="15">
    <location>
        <begin position="6"/>
        <end position="325"/>
    </location>
</feature>
<evidence type="ECO:0000259" key="14">
    <source>
        <dbReference type="Pfam" id="PF02852"/>
    </source>
</evidence>
<dbReference type="EC" id="1.6.1.1" evidence="5"/>
<evidence type="ECO:0000256" key="8">
    <source>
        <dbReference type="ARBA" id="ARBA00022630"/>
    </source>
</evidence>
<proteinExistence type="inferred from homology"/>
<dbReference type="NCBIfam" id="NF003585">
    <property type="entry name" value="PRK05249.1"/>
    <property type="match status" value="1"/>
</dbReference>
<dbReference type="InterPro" id="IPR023753">
    <property type="entry name" value="FAD/NAD-binding_dom"/>
</dbReference>
<dbReference type="PIRSF" id="PIRSF000350">
    <property type="entry name" value="Mercury_reductase_MerA"/>
    <property type="match status" value="1"/>
</dbReference>
<comment type="caution">
    <text evidence="16">The sequence shown here is derived from an EMBL/GenBank/DDBJ whole genome shotgun (WGS) entry which is preliminary data.</text>
</comment>
<evidence type="ECO:0000256" key="3">
    <source>
        <dbReference type="ARBA" id="ARBA00004496"/>
    </source>
</evidence>
<keyword evidence="10" id="KW-0521">NADP</keyword>
<dbReference type="InterPro" id="IPR036188">
    <property type="entry name" value="FAD/NAD-bd_sf"/>
</dbReference>
<dbReference type="Gene3D" id="3.50.50.60">
    <property type="entry name" value="FAD/NAD(P)-binding domain"/>
    <property type="match status" value="2"/>
</dbReference>
<dbReference type="PANTHER" id="PTHR22912">
    <property type="entry name" value="DISULFIDE OXIDOREDUCTASE"/>
    <property type="match status" value="1"/>
</dbReference>
<evidence type="ECO:0000256" key="4">
    <source>
        <dbReference type="ARBA" id="ARBA00007532"/>
    </source>
</evidence>
<reference evidence="16 17" key="1">
    <citation type="submission" date="2024-04" db="EMBL/GenBank/DDBJ databases">
        <title>Draft genome sequence of Sessilibacter corallicola NBRC 116591.</title>
        <authorList>
            <person name="Miyakawa T."/>
            <person name="Kusuya Y."/>
            <person name="Miura T."/>
        </authorList>
    </citation>
    <scope>NUCLEOTIDE SEQUENCE [LARGE SCALE GENOMIC DNA]</scope>
    <source>
        <strain evidence="16 17">KU-00831-HH</strain>
    </source>
</reference>
<dbReference type="InterPro" id="IPR050151">
    <property type="entry name" value="Class-I_Pyr_Nuc-Dis_Oxidored"/>
</dbReference>
<dbReference type="SUPFAM" id="SSF51905">
    <property type="entry name" value="FAD/NAD(P)-binding domain"/>
    <property type="match status" value="1"/>
</dbReference>
<dbReference type="Gene3D" id="3.30.390.30">
    <property type="match status" value="1"/>
</dbReference>
<feature type="domain" description="Pyridine nucleotide-disulphide oxidoreductase dimerisation" evidence="14">
    <location>
        <begin position="344"/>
        <end position="455"/>
    </location>
</feature>
<keyword evidence="17" id="KW-1185">Reference proteome</keyword>
<dbReference type="Pfam" id="PF02852">
    <property type="entry name" value="Pyr_redox_dim"/>
    <property type="match status" value="1"/>
</dbReference>
<dbReference type="InterPro" id="IPR001100">
    <property type="entry name" value="Pyr_nuc-diS_OxRdtase"/>
</dbReference>
<evidence type="ECO:0000256" key="12">
    <source>
        <dbReference type="ARBA" id="ARBA00023027"/>
    </source>
</evidence>
<dbReference type="InterPro" id="IPR004099">
    <property type="entry name" value="Pyr_nucl-diS_OxRdtase_dimer"/>
</dbReference>
<keyword evidence="12" id="KW-0520">NAD</keyword>
<keyword evidence="8" id="KW-0285">Flavoprotein</keyword>
<keyword evidence="11" id="KW-0560">Oxidoreductase</keyword>
<comment type="similarity">
    <text evidence="4">Belongs to the class-I pyridine nucleotide-disulfide oxidoreductase family.</text>
</comment>
<evidence type="ECO:0000256" key="1">
    <source>
        <dbReference type="ARBA" id="ARBA00001974"/>
    </source>
</evidence>
<evidence type="ECO:0000256" key="10">
    <source>
        <dbReference type="ARBA" id="ARBA00022857"/>
    </source>
</evidence>
<gene>
    <name evidence="16" type="primary">sthA</name>
    <name evidence="16" type="ORF">NBRC116591_35320</name>
</gene>